<protein>
    <submittedName>
        <fullName evidence="1">Uncharacterized protein</fullName>
    </submittedName>
</protein>
<dbReference type="EMBL" id="FOQG01000014">
    <property type="protein sequence ID" value="SFI86241.1"/>
    <property type="molecule type" value="Genomic_DNA"/>
</dbReference>
<evidence type="ECO:0000313" key="1">
    <source>
        <dbReference type="EMBL" id="SFI86241.1"/>
    </source>
</evidence>
<organism evidence="1 2">
    <name type="scientific">Nocardioides psychrotolerans</name>
    <dbReference type="NCBI Taxonomy" id="1005945"/>
    <lineage>
        <taxon>Bacteria</taxon>
        <taxon>Bacillati</taxon>
        <taxon>Actinomycetota</taxon>
        <taxon>Actinomycetes</taxon>
        <taxon>Propionibacteriales</taxon>
        <taxon>Nocardioidaceae</taxon>
        <taxon>Nocardioides</taxon>
    </lineage>
</organism>
<sequence length="110" mass="12320">MRCEACEAQREYDHHVHPEGCLCEWDGQRRGFTGGMVRIEYSRCPLHGSCAWVECSTPGWHEHPDQFVWVNPGDPTAGEVRVLVKADGTVTISEAALAQLLVDAGWERAR</sequence>
<accession>A0A1I3LND4</accession>
<proteinExistence type="predicted"/>
<name>A0A1I3LND4_9ACTN</name>
<keyword evidence="2" id="KW-1185">Reference proteome</keyword>
<dbReference type="OrthoDB" id="3224382at2"/>
<gene>
    <name evidence="1" type="ORF">SAMN05216561_11438</name>
</gene>
<dbReference type="Proteomes" id="UP000198649">
    <property type="component" value="Unassembled WGS sequence"/>
</dbReference>
<reference evidence="1 2" key="1">
    <citation type="submission" date="2016-10" db="EMBL/GenBank/DDBJ databases">
        <authorList>
            <person name="de Groot N.N."/>
        </authorList>
    </citation>
    <scope>NUCLEOTIDE SEQUENCE [LARGE SCALE GENOMIC DNA]</scope>
    <source>
        <strain evidence="1 2">CGMCC 1.11156</strain>
    </source>
</reference>
<dbReference type="AlphaFoldDB" id="A0A1I3LND4"/>
<evidence type="ECO:0000313" key="2">
    <source>
        <dbReference type="Proteomes" id="UP000198649"/>
    </source>
</evidence>
<dbReference type="RefSeq" id="WP_091115364.1">
    <property type="nucleotide sequence ID" value="NZ_BKAF01000017.1"/>
</dbReference>
<dbReference type="STRING" id="1005945.SAMN05216561_11438"/>